<evidence type="ECO:0000313" key="2">
    <source>
        <dbReference type="Proteomes" id="UP000663981"/>
    </source>
</evidence>
<evidence type="ECO:0000313" key="1">
    <source>
        <dbReference type="EMBL" id="MBO1511896.1"/>
    </source>
</evidence>
<dbReference type="RefSeq" id="WP_207977318.1">
    <property type="nucleotide sequence ID" value="NZ_JAGDEL010000005.1"/>
</dbReference>
<name>A0ABS3N0U6_9BACI</name>
<comment type="caution">
    <text evidence="1">The sequence shown here is derived from an EMBL/GenBank/DDBJ whole genome shotgun (WGS) entry which is preliminary data.</text>
</comment>
<dbReference type="Proteomes" id="UP000663981">
    <property type="component" value="Unassembled WGS sequence"/>
</dbReference>
<proteinExistence type="predicted"/>
<reference evidence="1 2" key="1">
    <citation type="submission" date="2021-03" db="EMBL/GenBank/DDBJ databases">
        <title>Whole genome sequence of Metabacillus bambusae BG109.</title>
        <authorList>
            <person name="Jeong J.W."/>
        </authorList>
    </citation>
    <scope>NUCLEOTIDE SEQUENCE [LARGE SCALE GENOMIC DNA]</scope>
    <source>
        <strain evidence="1 2">BG109</strain>
    </source>
</reference>
<dbReference type="EMBL" id="JAGDEL010000005">
    <property type="protein sequence ID" value="MBO1511896.1"/>
    <property type="molecule type" value="Genomic_DNA"/>
</dbReference>
<protein>
    <submittedName>
        <fullName evidence="1">Lipopolysaccharide biosynthesis protein</fullName>
    </submittedName>
</protein>
<gene>
    <name evidence="1" type="ORF">I7822_09455</name>
</gene>
<keyword evidence="2" id="KW-1185">Reference proteome</keyword>
<accession>A0ABS3N0U6</accession>
<organism evidence="1 2">
    <name type="scientific">Metabacillus bambusae</name>
    <dbReference type="NCBI Taxonomy" id="2795218"/>
    <lineage>
        <taxon>Bacteria</taxon>
        <taxon>Bacillati</taxon>
        <taxon>Bacillota</taxon>
        <taxon>Bacilli</taxon>
        <taxon>Bacillales</taxon>
        <taxon>Bacillaceae</taxon>
        <taxon>Metabacillus</taxon>
    </lineage>
</organism>
<sequence length="331" mass="39537">MDNILKGKKILFIAANFFSYEKKIYMKLTEMGAQVDYFDERPGNDFITKSLIRVNKNILAKKNSAYYEEIINSTENQNYDYILIIKGEVITEEWLKNIKQLHKNAKLILYLWDSISYNPNAKKVKNLFDKVYTFDPDDVKIYPNMIFRPLFFLDSYKNIKKVDEDLDLVFIGTVHTDRYNVIKSVQKQLKDMNLNGYFYMYYPNRILFWLKKIFDPKFKTAKYSEFKFKGISSEEIINIYARSKAILDIERPKQKGLTIRTLEVLGAHKKIVTTNDLIVDYDFYNKNNVHVINRKDVLLDSDFFDTKYRNIDESIYNRYSITTWINDIFRD</sequence>